<dbReference type="OrthoDB" id="1431708at2759"/>
<evidence type="ECO:0000313" key="2">
    <source>
        <dbReference type="Proteomes" id="UP000257109"/>
    </source>
</evidence>
<feature type="non-terminal residue" evidence="1">
    <location>
        <position position="1"/>
    </location>
</feature>
<dbReference type="EMBL" id="QJKJ01011545">
    <property type="protein sequence ID" value="RDX70884.1"/>
    <property type="molecule type" value="Genomic_DNA"/>
</dbReference>
<sequence>IIIISRDSHILINHGVNEVYNAQLVNVNKSLQLLCRKAFKSVDNVKHYEKLIYDVLKYVNSLLLWRKENPSIDIMNWIGGGNSKEIFRLLWNYLNIEAKNLETILKHYRDEFLETTMRVNVL</sequence>
<accession>A0A371EY03</accession>
<comment type="caution">
    <text evidence="1">The sequence shown here is derived from an EMBL/GenBank/DDBJ whole genome shotgun (WGS) entry which is preliminary data.</text>
</comment>
<proteinExistence type="predicted"/>
<protein>
    <submittedName>
        <fullName evidence="1">Uncharacterized protein</fullName>
    </submittedName>
</protein>
<evidence type="ECO:0000313" key="1">
    <source>
        <dbReference type="EMBL" id="RDX70884.1"/>
    </source>
</evidence>
<keyword evidence="2" id="KW-1185">Reference proteome</keyword>
<dbReference type="SUPFAM" id="SSF52540">
    <property type="entry name" value="P-loop containing nucleoside triphosphate hydrolases"/>
    <property type="match status" value="1"/>
</dbReference>
<reference evidence="1" key="1">
    <citation type="submission" date="2018-05" db="EMBL/GenBank/DDBJ databases">
        <title>Draft genome of Mucuna pruriens seed.</title>
        <authorList>
            <person name="Nnadi N.E."/>
            <person name="Vos R."/>
            <person name="Hasami M.H."/>
            <person name="Devisetty U.K."/>
            <person name="Aguiy J.C."/>
        </authorList>
    </citation>
    <scope>NUCLEOTIDE SEQUENCE [LARGE SCALE GENOMIC DNA]</scope>
    <source>
        <strain evidence="1">JCA_2017</strain>
    </source>
</reference>
<dbReference type="AlphaFoldDB" id="A0A371EY03"/>
<name>A0A371EY03_MUCPR</name>
<organism evidence="1 2">
    <name type="scientific">Mucuna pruriens</name>
    <name type="common">Velvet bean</name>
    <name type="synonym">Dolichos pruriens</name>
    <dbReference type="NCBI Taxonomy" id="157652"/>
    <lineage>
        <taxon>Eukaryota</taxon>
        <taxon>Viridiplantae</taxon>
        <taxon>Streptophyta</taxon>
        <taxon>Embryophyta</taxon>
        <taxon>Tracheophyta</taxon>
        <taxon>Spermatophyta</taxon>
        <taxon>Magnoliopsida</taxon>
        <taxon>eudicotyledons</taxon>
        <taxon>Gunneridae</taxon>
        <taxon>Pentapetalae</taxon>
        <taxon>rosids</taxon>
        <taxon>fabids</taxon>
        <taxon>Fabales</taxon>
        <taxon>Fabaceae</taxon>
        <taxon>Papilionoideae</taxon>
        <taxon>50 kb inversion clade</taxon>
        <taxon>NPAAA clade</taxon>
        <taxon>indigoferoid/millettioid clade</taxon>
        <taxon>Phaseoleae</taxon>
        <taxon>Mucuna</taxon>
    </lineage>
</organism>
<dbReference type="Proteomes" id="UP000257109">
    <property type="component" value="Unassembled WGS sequence"/>
</dbReference>
<gene>
    <name evidence="1" type="ORF">CR513_49826</name>
</gene>
<feature type="non-terminal residue" evidence="1">
    <location>
        <position position="122"/>
    </location>
</feature>
<dbReference type="InterPro" id="IPR027417">
    <property type="entry name" value="P-loop_NTPase"/>
</dbReference>